<dbReference type="AlphaFoldDB" id="G7Z3L5"/>
<name>G7Z3L5_AZOL4</name>
<proteinExistence type="predicted"/>
<reference evidence="2" key="1">
    <citation type="journal article" date="2011" name="PLoS Genet.">
        <title>Azospirillum genomes reveal transition of bacteria from aquatic to terrestrial environments.</title>
        <authorList>
            <person name="Wisniewski-Dye F."/>
            <person name="Borziak K."/>
            <person name="Khalsa-Moyers G."/>
            <person name="Alexandre G."/>
            <person name="Sukharnikov L.O."/>
            <person name="Wuichet K."/>
            <person name="Hurst G.B."/>
            <person name="McDonald W.H."/>
            <person name="Robertson J.S."/>
            <person name="Barbe V."/>
            <person name="Calteau A."/>
            <person name="Rouy Z."/>
            <person name="Mangenot S."/>
            <person name="Prigent-Combaret C."/>
            <person name="Normand P."/>
            <person name="Boyer M."/>
            <person name="Siguier P."/>
            <person name="Dessaux Y."/>
            <person name="Elmerich C."/>
            <person name="Condemine G."/>
            <person name="Krishnen G."/>
            <person name="Kennedy I."/>
            <person name="Paterson A.H."/>
            <person name="Gonzalez V."/>
            <person name="Mavingui P."/>
            <person name="Zhulin I.B."/>
        </authorList>
    </citation>
    <scope>NUCLEOTIDE SEQUENCE [LARGE SCALE GENOMIC DNA]</scope>
    <source>
        <strain evidence="2">4B</strain>
    </source>
</reference>
<dbReference type="RefSeq" id="WP_014248956.1">
    <property type="nucleotide sequence ID" value="NC_016622.1"/>
</dbReference>
<organism evidence="1 2">
    <name type="scientific">Azospirillum lipoferum (strain 4B)</name>
    <dbReference type="NCBI Taxonomy" id="862719"/>
    <lineage>
        <taxon>Bacteria</taxon>
        <taxon>Pseudomonadati</taxon>
        <taxon>Pseudomonadota</taxon>
        <taxon>Alphaproteobacteria</taxon>
        <taxon>Rhodospirillales</taxon>
        <taxon>Azospirillaceae</taxon>
        <taxon>Azospirillum</taxon>
    </lineage>
</organism>
<dbReference type="Proteomes" id="UP000005667">
    <property type="component" value="Chromosome"/>
</dbReference>
<gene>
    <name evidence="1" type="ordered locus">AZOLI_2790</name>
</gene>
<dbReference type="Gene3D" id="2.30.30.110">
    <property type="match status" value="1"/>
</dbReference>
<sequence>MPRPGDNFARNGYVPAMGHVVHLDWAPALGHEMTGPHYGLVLSADAFNLGTGLCMLCPITSKVGKLSGFELPIAAGKVRGAAILSALRSVDYQTRDIQFAAAADQADVAEANRRVRMIFP</sequence>
<evidence type="ECO:0000313" key="2">
    <source>
        <dbReference type="Proteomes" id="UP000005667"/>
    </source>
</evidence>
<protein>
    <submittedName>
        <fullName evidence="1">Plasmid maintenance toxin (MazE-like)</fullName>
    </submittedName>
</protein>
<dbReference type="KEGG" id="ali:AZOLI_2790"/>
<dbReference type="InterPro" id="IPR003477">
    <property type="entry name" value="PemK-like"/>
</dbReference>
<dbReference type="SUPFAM" id="SSF50118">
    <property type="entry name" value="Cell growth inhibitor/plasmid maintenance toxic component"/>
    <property type="match status" value="1"/>
</dbReference>
<dbReference type="HOGENOM" id="CLU_121823_2_0_5"/>
<dbReference type="OrthoDB" id="9808744at2"/>
<dbReference type="EMBL" id="FQ311868">
    <property type="protein sequence ID" value="CBS87975.1"/>
    <property type="molecule type" value="Genomic_DNA"/>
</dbReference>
<dbReference type="GO" id="GO:0003677">
    <property type="term" value="F:DNA binding"/>
    <property type="evidence" value="ECO:0007669"/>
    <property type="project" value="InterPro"/>
</dbReference>
<dbReference type="STRING" id="862719.AZOLI_2790"/>
<dbReference type="InterPro" id="IPR011067">
    <property type="entry name" value="Plasmid_toxin/cell-grow_inhib"/>
</dbReference>
<keyword evidence="2" id="KW-1185">Reference proteome</keyword>
<dbReference type="Pfam" id="PF02452">
    <property type="entry name" value="PemK_toxin"/>
    <property type="match status" value="1"/>
</dbReference>
<accession>G7Z3L5</accession>
<evidence type="ECO:0000313" key="1">
    <source>
        <dbReference type="EMBL" id="CBS87975.1"/>
    </source>
</evidence>